<dbReference type="Pfam" id="PF00294">
    <property type="entry name" value="PfkB"/>
    <property type="match status" value="1"/>
</dbReference>
<sequence length="334" mass="35184">MAIGPIAVTGSIATDHLTHFPGRFSEHLIAERLDRVSLSFLVDDLEIRRGGVAANIAFSLGVLGKNPVLAGAVGADFADYRSWLERHGVDCGGVLTVAGAHTPRFSCMTDDDQCQIASFYPGAMAASRSIDLAPVIESRGVALVLVGASDPEAMLAHTAQARRLGVAVAADPSQQLPRLDRDDCRALVDGARYLFTNEYEWELLVRRTGWSEREVTERVGLRITTLGDKGALLAGRDGAEIRVDAVPAREILDPTGVGDAFRAGFLAGIDDGLPVEQAAQLASLIATAVLESVGSQEWTLTALDAAERLSDAYGPAAAAAIAPSLRAVFGEVPA</sequence>
<feature type="domain" description="Carbohydrate kinase PfkB" evidence="3">
    <location>
        <begin position="33"/>
        <end position="297"/>
    </location>
</feature>
<evidence type="ECO:0000259" key="3">
    <source>
        <dbReference type="Pfam" id="PF00294"/>
    </source>
</evidence>
<reference evidence="4" key="1">
    <citation type="submission" date="2021-01" db="EMBL/GenBank/DDBJ databases">
        <title>Whole genome shotgun sequence of Acrocarpospora phusangensis NBRC 108782.</title>
        <authorList>
            <person name="Komaki H."/>
            <person name="Tamura T."/>
        </authorList>
    </citation>
    <scope>NUCLEOTIDE SEQUENCE</scope>
    <source>
        <strain evidence="4">NBRC 108782</strain>
    </source>
</reference>
<dbReference type="PROSITE" id="PS00583">
    <property type="entry name" value="PFKB_KINASES_1"/>
    <property type="match status" value="1"/>
</dbReference>
<gene>
    <name evidence="4" type="ORF">Aph01nite_49050</name>
</gene>
<keyword evidence="2 4" id="KW-0418">Kinase</keyword>
<dbReference type="InterPro" id="IPR002173">
    <property type="entry name" value="Carboh/pur_kinase_PfkB_CS"/>
</dbReference>
<dbReference type="GO" id="GO:0016301">
    <property type="term" value="F:kinase activity"/>
    <property type="evidence" value="ECO:0007669"/>
    <property type="project" value="UniProtKB-KW"/>
</dbReference>
<comment type="caution">
    <text evidence="4">The sequence shown here is derived from an EMBL/GenBank/DDBJ whole genome shotgun (WGS) entry which is preliminary data.</text>
</comment>
<evidence type="ECO:0000313" key="4">
    <source>
        <dbReference type="EMBL" id="GIH26595.1"/>
    </source>
</evidence>
<dbReference type="AlphaFoldDB" id="A0A919QFT2"/>
<dbReference type="RefSeq" id="WP_204043274.1">
    <property type="nucleotide sequence ID" value="NZ_BOOA01000042.1"/>
</dbReference>
<dbReference type="Proteomes" id="UP000640052">
    <property type="component" value="Unassembled WGS sequence"/>
</dbReference>
<organism evidence="4 5">
    <name type="scientific">Acrocarpospora phusangensis</name>
    <dbReference type="NCBI Taxonomy" id="1070424"/>
    <lineage>
        <taxon>Bacteria</taxon>
        <taxon>Bacillati</taxon>
        <taxon>Actinomycetota</taxon>
        <taxon>Actinomycetes</taxon>
        <taxon>Streptosporangiales</taxon>
        <taxon>Streptosporangiaceae</taxon>
        <taxon>Acrocarpospora</taxon>
    </lineage>
</organism>
<dbReference type="PANTHER" id="PTHR10584">
    <property type="entry name" value="SUGAR KINASE"/>
    <property type="match status" value="1"/>
</dbReference>
<accession>A0A919QFT2</accession>
<dbReference type="InterPro" id="IPR029056">
    <property type="entry name" value="Ribokinase-like"/>
</dbReference>
<proteinExistence type="predicted"/>
<dbReference type="SUPFAM" id="SSF53613">
    <property type="entry name" value="Ribokinase-like"/>
    <property type="match status" value="1"/>
</dbReference>
<dbReference type="EMBL" id="BOOA01000042">
    <property type="protein sequence ID" value="GIH26595.1"/>
    <property type="molecule type" value="Genomic_DNA"/>
</dbReference>
<name>A0A919QFT2_9ACTN</name>
<keyword evidence="5" id="KW-1185">Reference proteome</keyword>
<dbReference type="CDD" id="cd01942">
    <property type="entry name" value="ribokinase_group_A"/>
    <property type="match status" value="1"/>
</dbReference>
<evidence type="ECO:0000256" key="2">
    <source>
        <dbReference type="ARBA" id="ARBA00022777"/>
    </source>
</evidence>
<keyword evidence="1" id="KW-0808">Transferase</keyword>
<evidence type="ECO:0000256" key="1">
    <source>
        <dbReference type="ARBA" id="ARBA00022679"/>
    </source>
</evidence>
<dbReference type="PANTHER" id="PTHR10584:SF166">
    <property type="entry name" value="RIBOKINASE"/>
    <property type="match status" value="1"/>
</dbReference>
<dbReference type="Gene3D" id="3.40.1190.20">
    <property type="match status" value="1"/>
</dbReference>
<evidence type="ECO:0000313" key="5">
    <source>
        <dbReference type="Proteomes" id="UP000640052"/>
    </source>
</evidence>
<protein>
    <submittedName>
        <fullName evidence="4">Adenosine kinase</fullName>
    </submittedName>
</protein>
<dbReference type="InterPro" id="IPR011611">
    <property type="entry name" value="PfkB_dom"/>
</dbReference>